<dbReference type="HAMAP" id="MF_01884">
    <property type="entry name" value="Rho"/>
    <property type="match status" value="1"/>
</dbReference>
<dbReference type="GO" id="GO:0005524">
    <property type="term" value="F:ATP binding"/>
    <property type="evidence" value="ECO:0007669"/>
    <property type="project" value="UniProtKB-UniRule"/>
</dbReference>
<dbReference type="InterPro" id="IPR027417">
    <property type="entry name" value="P-loop_NTPase"/>
</dbReference>
<evidence type="ECO:0000256" key="8">
    <source>
        <dbReference type="PROSITE-ProRule" id="PRU01203"/>
    </source>
</evidence>
<dbReference type="PANTHER" id="PTHR46425:SF1">
    <property type="entry name" value="TRANSCRIPTION TERMINATION FACTOR RHO"/>
    <property type="match status" value="1"/>
</dbReference>
<evidence type="ECO:0000256" key="7">
    <source>
        <dbReference type="HAMAP-Rule" id="MF_01884"/>
    </source>
</evidence>
<dbReference type="GO" id="GO:0004386">
    <property type="term" value="F:helicase activity"/>
    <property type="evidence" value="ECO:0007669"/>
    <property type="project" value="UniProtKB-UniRule"/>
</dbReference>
<comment type="function">
    <text evidence="7">Facilitates transcription termination by a mechanism that involves Rho binding to the nascent RNA, activation of Rho's RNA-dependent ATPase activity, and release of the mRNA from the DNA template.</text>
</comment>
<feature type="region of interest" description="Disordered" evidence="9">
    <location>
        <begin position="66"/>
        <end position="99"/>
    </location>
</feature>
<organism evidence="11 12">
    <name type="scientific">Actinospica acidithermotolerans</name>
    <dbReference type="NCBI Taxonomy" id="2828514"/>
    <lineage>
        <taxon>Bacteria</taxon>
        <taxon>Bacillati</taxon>
        <taxon>Actinomycetota</taxon>
        <taxon>Actinomycetes</taxon>
        <taxon>Catenulisporales</taxon>
        <taxon>Actinospicaceae</taxon>
        <taxon>Actinospica</taxon>
    </lineage>
</organism>
<gene>
    <name evidence="7 11" type="primary">rho</name>
    <name evidence="11" type="ORF">KDK95_18850</name>
</gene>
<dbReference type="InterPro" id="IPR000194">
    <property type="entry name" value="ATPase_F1/V1/A1_a/bsu_nucl-bd"/>
</dbReference>
<reference evidence="11" key="1">
    <citation type="submission" date="2021-04" db="EMBL/GenBank/DDBJ databases">
        <title>Genome based classification of Actinospica acidithermotolerans sp. nov., an actinobacterium isolated from an Indonesian hot spring.</title>
        <authorList>
            <person name="Kusuma A.B."/>
            <person name="Putra K.E."/>
            <person name="Nafisah S."/>
            <person name="Loh J."/>
            <person name="Nouioui I."/>
            <person name="Goodfellow M."/>
        </authorList>
    </citation>
    <scope>NUCLEOTIDE SEQUENCE</scope>
    <source>
        <strain evidence="11">MGRD01-02</strain>
    </source>
</reference>
<comment type="subunit">
    <text evidence="7">Homohexamer. The homohexamer assembles into an open ring structure.</text>
</comment>
<keyword evidence="2 7" id="KW-0378">Hydrolase</keyword>
<dbReference type="PANTHER" id="PTHR46425">
    <property type="entry name" value="TRANSCRIPTION TERMINATION FACTOR RHO"/>
    <property type="match status" value="1"/>
</dbReference>
<keyword evidence="5 7" id="KW-0805">Transcription regulation</keyword>
<dbReference type="InterPro" id="IPR004665">
    <property type="entry name" value="Term_rho"/>
</dbReference>
<evidence type="ECO:0000256" key="5">
    <source>
        <dbReference type="ARBA" id="ARBA00023015"/>
    </source>
</evidence>
<keyword evidence="7" id="KW-0067">ATP-binding</keyword>
<dbReference type="SUPFAM" id="SSF52540">
    <property type="entry name" value="P-loop containing nucleoside triphosphate hydrolases"/>
    <property type="match status" value="1"/>
</dbReference>
<dbReference type="InterPro" id="IPR011113">
    <property type="entry name" value="Rho_RNA-bd"/>
</dbReference>
<dbReference type="InterPro" id="IPR012340">
    <property type="entry name" value="NA-bd_OB-fold"/>
</dbReference>
<dbReference type="InterPro" id="IPR003593">
    <property type="entry name" value="AAA+_ATPase"/>
</dbReference>
<sequence>MLEHPVPARSDAPASAQPERVGGIVDLQGTHGFLRVAGYLPGPQDLYLPAELIRRHQLRAGDLVVGTAAPRSNGSGGSGSGGSGGRKEQQQSKARPLTRVELVNGAPIEVHGSRPRFAELTPIHPHERLRLETGPDVPGTRVIDLLAPIGKGQRGMIVAQPKTGKTQLLQSIARAVERNHPECHLMVVLLDERPEEVTDMRRAIGGEVVSSTFDRPAHEHIAIADLAIERAKRLAEQGTDVVVLLDSLTRLCRAHNNAAKPGGRTLSGGVDAAAVAGPKQLFGAARNLEEAGSITILATALIDTGSRADDYFFEELKSTGNMELRLDRALADKRVFPAIEMAGSGTRREELLMSAEELDTVRRLRRVLGAQPGTQATELLLERMKNTAGNAEFLRQIRSTTP</sequence>
<dbReference type="SMART" id="SM00382">
    <property type="entry name" value="AAA"/>
    <property type="match status" value="1"/>
</dbReference>
<proteinExistence type="inferred from homology"/>
<dbReference type="GO" id="GO:0003723">
    <property type="term" value="F:RNA binding"/>
    <property type="evidence" value="ECO:0007669"/>
    <property type="project" value="UniProtKB-UniRule"/>
</dbReference>
<feature type="domain" description="Rho RNA-BD" evidence="10">
    <location>
        <begin position="18"/>
        <end position="107"/>
    </location>
</feature>
<keyword evidence="6 7" id="KW-0804">Transcription</keyword>
<dbReference type="GO" id="GO:0016787">
    <property type="term" value="F:hydrolase activity"/>
    <property type="evidence" value="ECO:0007669"/>
    <property type="project" value="UniProtKB-KW"/>
</dbReference>
<comment type="caution">
    <text evidence="7">Lacks conserved residue(s) required for the propagation of feature annotation.</text>
</comment>
<dbReference type="AlphaFoldDB" id="A0A941EBS8"/>
<feature type="binding site" evidence="7">
    <location>
        <position position="193"/>
    </location>
    <ligand>
        <name>ATP</name>
        <dbReference type="ChEBI" id="CHEBI:30616"/>
    </ligand>
</feature>
<feature type="binding site" evidence="7">
    <location>
        <begin position="150"/>
        <end position="155"/>
    </location>
    <ligand>
        <name>ATP</name>
        <dbReference type="ChEBI" id="CHEBI:30616"/>
    </ligand>
</feature>
<keyword evidence="7" id="KW-0547">Nucleotide-binding</keyword>
<dbReference type="PROSITE" id="PS51856">
    <property type="entry name" value="RHO_RNA_BD"/>
    <property type="match status" value="1"/>
</dbReference>
<dbReference type="Pfam" id="PF00006">
    <property type="entry name" value="ATP-synt_ab"/>
    <property type="match status" value="1"/>
</dbReference>
<evidence type="ECO:0000313" key="11">
    <source>
        <dbReference type="EMBL" id="MBR7828377.1"/>
    </source>
</evidence>
<evidence type="ECO:0000256" key="4">
    <source>
        <dbReference type="ARBA" id="ARBA00022884"/>
    </source>
</evidence>
<dbReference type="NCBIfam" id="NF006886">
    <property type="entry name" value="PRK09376.1"/>
    <property type="match status" value="1"/>
</dbReference>
<feature type="binding site" evidence="7">
    <location>
        <begin position="162"/>
        <end position="167"/>
    </location>
    <ligand>
        <name>ATP</name>
        <dbReference type="ChEBI" id="CHEBI:30616"/>
    </ligand>
</feature>
<keyword evidence="4 7" id="KW-0694">RNA-binding</keyword>
<dbReference type="SUPFAM" id="SSF50249">
    <property type="entry name" value="Nucleic acid-binding proteins"/>
    <property type="match status" value="1"/>
</dbReference>
<keyword evidence="12" id="KW-1185">Reference proteome</keyword>
<dbReference type="GO" id="GO:0006353">
    <property type="term" value="P:DNA-templated transcription termination"/>
    <property type="evidence" value="ECO:0007669"/>
    <property type="project" value="UniProtKB-UniRule"/>
</dbReference>
<evidence type="ECO:0000256" key="3">
    <source>
        <dbReference type="ARBA" id="ARBA00022806"/>
    </source>
</evidence>
<evidence type="ECO:0000313" key="12">
    <source>
        <dbReference type="Proteomes" id="UP000676325"/>
    </source>
</evidence>
<dbReference type="GO" id="GO:0008186">
    <property type="term" value="F:ATP-dependent activity, acting on RNA"/>
    <property type="evidence" value="ECO:0007669"/>
    <property type="project" value="InterPro"/>
</dbReference>
<dbReference type="EMBL" id="JAGSOH010000055">
    <property type="protein sequence ID" value="MBR7828377.1"/>
    <property type="molecule type" value="Genomic_DNA"/>
</dbReference>
<dbReference type="Gene3D" id="3.40.50.300">
    <property type="entry name" value="P-loop containing nucleotide triphosphate hydrolases"/>
    <property type="match status" value="1"/>
</dbReference>
<comment type="caution">
    <text evidence="11">The sequence shown here is derived from an EMBL/GenBank/DDBJ whole genome shotgun (WGS) entry which is preliminary data.</text>
</comment>
<evidence type="ECO:0000256" key="2">
    <source>
        <dbReference type="ARBA" id="ARBA00022801"/>
    </source>
</evidence>
<dbReference type="Pfam" id="PF07497">
    <property type="entry name" value="Rho_RNA_bind"/>
    <property type="match status" value="1"/>
</dbReference>
<dbReference type="Gene3D" id="2.40.50.140">
    <property type="entry name" value="Nucleic acid-binding proteins"/>
    <property type="match status" value="1"/>
</dbReference>
<protein>
    <recommendedName>
        <fullName evidence="7">Transcription termination factor Rho</fullName>
        <ecNumber evidence="7">3.6.4.-</ecNumber>
    </recommendedName>
    <alternativeName>
        <fullName evidence="7">ATP-dependent helicase Rho</fullName>
    </alternativeName>
</protein>
<dbReference type="Proteomes" id="UP000676325">
    <property type="component" value="Unassembled WGS sequence"/>
</dbReference>
<keyword evidence="3 7" id="KW-0347">Helicase</keyword>
<comment type="similarity">
    <text evidence="7 8">Belongs to the Rho family.</text>
</comment>
<evidence type="ECO:0000256" key="1">
    <source>
        <dbReference type="ARBA" id="ARBA00022472"/>
    </source>
</evidence>
<evidence type="ECO:0000256" key="6">
    <source>
        <dbReference type="ARBA" id="ARBA00023163"/>
    </source>
</evidence>
<evidence type="ECO:0000259" key="10">
    <source>
        <dbReference type="PROSITE" id="PS51856"/>
    </source>
</evidence>
<accession>A0A941EBS8</accession>
<feature type="compositionally biased region" description="Gly residues" evidence="9">
    <location>
        <begin position="74"/>
        <end position="84"/>
    </location>
</feature>
<keyword evidence="1 7" id="KW-0806">Transcription termination</keyword>
<name>A0A941EBS8_9ACTN</name>
<dbReference type="EC" id="3.6.4.-" evidence="7"/>
<feature type="region of interest" description="Disordered" evidence="9">
    <location>
        <begin position="1"/>
        <end position="20"/>
    </location>
</feature>
<evidence type="ECO:0000256" key="9">
    <source>
        <dbReference type="SAM" id="MobiDB-lite"/>
    </source>
</evidence>